<dbReference type="Proteomes" id="UP000663722">
    <property type="component" value="Chromosome"/>
</dbReference>
<dbReference type="GO" id="GO:0003677">
    <property type="term" value="F:DNA binding"/>
    <property type="evidence" value="ECO:0007669"/>
    <property type="project" value="UniProtKB-KW"/>
</dbReference>
<evidence type="ECO:0000256" key="4">
    <source>
        <dbReference type="ARBA" id="ARBA00022691"/>
    </source>
</evidence>
<reference evidence="10" key="1">
    <citation type="journal article" date="2021" name="Microb. Physiol.">
        <title>Proteogenomic Insights into the Physiology of Marine, Sulfate-Reducing, Filamentous Desulfonema limicola and Desulfonema magnum.</title>
        <authorList>
            <person name="Schnaars V."/>
            <person name="Wohlbrand L."/>
            <person name="Scheve S."/>
            <person name="Hinrichs C."/>
            <person name="Reinhardt R."/>
            <person name="Rabus R."/>
        </authorList>
    </citation>
    <scope>NUCLEOTIDE SEQUENCE</scope>
    <source>
        <strain evidence="10">4be13</strain>
    </source>
</reference>
<keyword evidence="6" id="KW-0238">DNA-binding</keyword>
<keyword evidence="2 10" id="KW-0489">Methyltransferase</keyword>
<dbReference type="EMBL" id="CP061800">
    <property type="protein sequence ID" value="QTA86648.1"/>
    <property type="molecule type" value="Genomic_DNA"/>
</dbReference>
<dbReference type="PANTHER" id="PTHR33841:SF1">
    <property type="entry name" value="DNA METHYLTRANSFERASE A"/>
    <property type="match status" value="1"/>
</dbReference>
<dbReference type="InterPro" id="IPR050953">
    <property type="entry name" value="N4_N6_ade-DNA_methylase"/>
</dbReference>
<evidence type="ECO:0000313" key="11">
    <source>
        <dbReference type="Proteomes" id="UP000663722"/>
    </source>
</evidence>
<feature type="domain" description="Type II methyltransferase M.TaqI-like" evidence="8">
    <location>
        <begin position="530"/>
        <end position="696"/>
    </location>
</feature>
<evidence type="ECO:0000256" key="6">
    <source>
        <dbReference type="ARBA" id="ARBA00023125"/>
    </source>
</evidence>
<dbReference type="Pfam" id="PF12950">
    <property type="entry name" value="TaqI_C"/>
    <property type="match status" value="1"/>
</dbReference>
<dbReference type="EC" id="2.1.1.72" evidence="1"/>
<evidence type="ECO:0000259" key="8">
    <source>
        <dbReference type="Pfam" id="PF07669"/>
    </source>
</evidence>
<dbReference type="Gene3D" id="3.40.50.150">
    <property type="entry name" value="Vaccinia Virus protein VP39"/>
    <property type="match status" value="1"/>
</dbReference>
<protein>
    <recommendedName>
        <fullName evidence="1">site-specific DNA-methyltransferase (adenine-specific)</fullName>
        <ecNumber evidence="1">2.1.1.72</ecNumber>
    </recommendedName>
</protein>
<dbReference type="GO" id="GO:0009007">
    <property type="term" value="F:site-specific DNA-methyltransferase (adenine-specific) activity"/>
    <property type="evidence" value="ECO:0007669"/>
    <property type="project" value="UniProtKB-EC"/>
</dbReference>
<organism evidence="10 11">
    <name type="scientific">Desulfonema magnum</name>
    <dbReference type="NCBI Taxonomy" id="45655"/>
    <lineage>
        <taxon>Bacteria</taxon>
        <taxon>Pseudomonadati</taxon>
        <taxon>Thermodesulfobacteriota</taxon>
        <taxon>Desulfobacteria</taxon>
        <taxon>Desulfobacterales</taxon>
        <taxon>Desulfococcaceae</taxon>
        <taxon>Desulfonema</taxon>
    </lineage>
</organism>
<dbReference type="InterPro" id="IPR025931">
    <property type="entry name" value="TaqI_C"/>
</dbReference>
<comment type="catalytic activity">
    <reaction evidence="7">
        <text>a 2'-deoxyadenosine in DNA + S-adenosyl-L-methionine = an N(6)-methyl-2'-deoxyadenosine in DNA + S-adenosyl-L-homocysteine + H(+)</text>
        <dbReference type="Rhea" id="RHEA:15197"/>
        <dbReference type="Rhea" id="RHEA-COMP:12418"/>
        <dbReference type="Rhea" id="RHEA-COMP:12419"/>
        <dbReference type="ChEBI" id="CHEBI:15378"/>
        <dbReference type="ChEBI" id="CHEBI:57856"/>
        <dbReference type="ChEBI" id="CHEBI:59789"/>
        <dbReference type="ChEBI" id="CHEBI:90615"/>
        <dbReference type="ChEBI" id="CHEBI:90616"/>
        <dbReference type="EC" id="2.1.1.72"/>
    </reaction>
</comment>
<dbReference type="RefSeq" id="WP_207682196.1">
    <property type="nucleotide sequence ID" value="NZ_CP061800.1"/>
</dbReference>
<dbReference type="InterPro" id="IPR029063">
    <property type="entry name" value="SAM-dependent_MTases_sf"/>
</dbReference>
<dbReference type="SUPFAM" id="SSF116734">
    <property type="entry name" value="DNA methylase specificity domain"/>
    <property type="match status" value="1"/>
</dbReference>
<gene>
    <name evidence="10" type="ORF">dnm_026720</name>
</gene>
<dbReference type="PANTHER" id="PTHR33841">
    <property type="entry name" value="DNA METHYLTRANSFERASE YEEA-RELATED"/>
    <property type="match status" value="1"/>
</dbReference>
<keyword evidence="11" id="KW-1185">Reference proteome</keyword>
<dbReference type="PRINTS" id="PR00507">
    <property type="entry name" value="N12N6MTFRASE"/>
</dbReference>
<evidence type="ECO:0000256" key="2">
    <source>
        <dbReference type="ARBA" id="ARBA00022603"/>
    </source>
</evidence>
<dbReference type="Pfam" id="PF07669">
    <property type="entry name" value="Eco57I"/>
    <property type="match status" value="1"/>
</dbReference>
<accession>A0A975BJT0</accession>
<dbReference type="GO" id="GO:0032259">
    <property type="term" value="P:methylation"/>
    <property type="evidence" value="ECO:0007669"/>
    <property type="project" value="UniProtKB-KW"/>
</dbReference>
<evidence type="ECO:0000259" key="9">
    <source>
        <dbReference type="Pfam" id="PF12950"/>
    </source>
</evidence>
<dbReference type="SUPFAM" id="SSF53335">
    <property type="entry name" value="S-adenosyl-L-methionine-dependent methyltransferases"/>
    <property type="match status" value="1"/>
</dbReference>
<feature type="domain" description="TaqI-like C-terminal specificity" evidence="9">
    <location>
        <begin position="783"/>
        <end position="898"/>
    </location>
</feature>
<dbReference type="REBASE" id="469439">
    <property type="entry name" value="Dma2077ORF26720P"/>
</dbReference>
<evidence type="ECO:0000313" key="10">
    <source>
        <dbReference type="EMBL" id="QTA86648.1"/>
    </source>
</evidence>
<evidence type="ECO:0000256" key="5">
    <source>
        <dbReference type="ARBA" id="ARBA00022747"/>
    </source>
</evidence>
<keyword evidence="3" id="KW-0808">Transferase</keyword>
<keyword evidence="4" id="KW-0949">S-adenosyl-L-methionine</keyword>
<evidence type="ECO:0000256" key="7">
    <source>
        <dbReference type="ARBA" id="ARBA00047942"/>
    </source>
</evidence>
<evidence type="ECO:0000256" key="1">
    <source>
        <dbReference type="ARBA" id="ARBA00011900"/>
    </source>
</evidence>
<dbReference type="KEGG" id="dmm:dnm_026720"/>
<dbReference type="AlphaFoldDB" id="A0A975BJT0"/>
<keyword evidence="5" id="KW-0680">Restriction system</keyword>
<sequence length="1035" mass="120496">MPQVTTHIFNRKKLRLILNTVSTDDLTAHSSLSEIKTKIKNWQTLSQENILKGKNEISLQDAFLSDIFGKILDYKSIHESPDEWHLFREKKTITDATRSDGALGFFTSETEDVRAVIELKDARTPLDARQKRKSANYTPVEQAFLYAGKFGKKCRWVIVSNYKEIRLYNRNASMNEYESFLIQHLEDEALLTKFLYLLSRKNLIEKDKESVIDLLYNSDEAEQEKISKAFYKKYKTLRIHLYEHLKEKNADSDEFILLEKTQKILDRFIFICYCEDFGLLPEQIFRKMMDAARNPNMLVNVTLWDQLKSLFRAIDQGSPSHNINKFNGGLFEYDEMLDGKLIIGDDIFDELAEITNYDFHSELNVNVLGHIFEQSISDIEEIKSSIAGQSFDKKKGKRKKDGIYYTPEYVTRYIVEQAVGGWLEYRKKEIGFDKLPELTEDDFNSVKYFKQKAGIRSSNRNIKNYLECWQLYKESLSNIRVLDPACGSGAFLNQAFDYLYKEGQRVNDQIAKLQKGQLEVFKLDEHILKNNLYGVDLNPESVEITKLSLWLKTANRRSELTALDSNIKCGNSLTDDPEVAGKRAFQWEKAFPEIMENGGFDVIIGNPPYLNMTKNNTRAQDLAFYNDRFISIRKANSKNIFVLFIEKSIGLMKEKSVLSFIVPEGLFDTRSYSGCANMIYKNGAVEAIVRFEDRVFEDAVTGSIIFKFIKGLSDTETNSFLFTKQRHLKKITKSVDPVIEKIDNDHVENLGDIAMLFKGMVVKDRKKVLFHKDKKKLTPDIFLLGNCINKYIIHDKYYCKYENLNIVGGTKDRKKYDIFPRILIRRTGNRLCCSLLPYKALSESTLYSLIANSDNCHLNFLLAVLNSKLYTYYIRQKMVTNQQAFPQILMADLKALPIKKITKNRQQPFIEKTGNMLELRKKFHKNTDRFIRFIESAHSPEKVSNTLKTFHTLSFKNFCKELRKQNVKLAQKDAFELMDLFEQEKDNALHLKEQIRQTDKEIDQMVYKLYNLTDEEINMVENTIELQGREIRKGK</sequence>
<dbReference type="GO" id="GO:0009307">
    <property type="term" value="P:DNA restriction-modification system"/>
    <property type="evidence" value="ECO:0007669"/>
    <property type="project" value="UniProtKB-KW"/>
</dbReference>
<dbReference type="PROSITE" id="PS00092">
    <property type="entry name" value="N6_MTASE"/>
    <property type="match status" value="1"/>
</dbReference>
<proteinExistence type="predicted"/>
<name>A0A975BJT0_9BACT</name>
<dbReference type="InterPro" id="IPR011639">
    <property type="entry name" value="MethylTrfase_TaqI-like_dom"/>
</dbReference>
<dbReference type="InterPro" id="IPR002052">
    <property type="entry name" value="DNA_methylase_N6_adenine_CS"/>
</dbReference>
<evidence type="ECO:0000256" key="3">
    <source>
        <dbReference type="ARBA" id="ARBA00022679"/>
    </source>
</evidence>